<evidence type="ECO:0000313" key="2">
    <source>
        <dbReference type="Proteomes" id="UP000729402"/>
    </source>
</evidence>
<accession>A0A8J5VTM8</accession>
<gene>
    <name evidence="1" type="ORF">GUJ93_ZPchr0002g26756</name>
</gene>
<sequence length="104" mass="11294">MCLSLPRHVVPPNLELILVQRYGRVVPASCVAVLPLVTRALCWLARNGLVCSAVAVECHGPLWNKVGWFPTDLCAQSGVIWRCGVERMRSGVGLVVGLVVLFSL</sequence>
<comment type="caution">
    <text evidence="1">The sequence shown here is derived from an EMBL/GenBank/DDBJ whole genome shotgun (WGS) entry which is preliminary data.</text>
</comment>
<organism evidence="1 2">
    <name type="scientific">Zizania palustris</name>
    <name type="common">Northern wild rice</name>
    <dbReference type="NCBI Taxonomy" id="103762"/>
    <lineage>
        <taxon>Eukaryota</taxon>
        <taxon>Viridiplantae</taxon>
        <taxon>Streptophyta</taxon>
        <taxon>Embryophyta</taxon>
        <taxon>Tracheophyta</taxon>
        <taxon>Spermatophyta</taxon>
        <taxon>Magnoliopsida</taxon>
        <taxon>Liliopsida</taxon>
        <taxon>Poales</taxon>
        <taxon>Poaceae</taxon>
        <taxon>BOP clade</taxon>
        <taxon>Oryzoideae</taxon>
        <taxon>Oryzeae</taxon>
        <taxon>Zizaniinae</taxon>
        <taxon>Zizania</taxon>
    </lineage>
</organism>
<reference evidence="1" key="2">
    <citation type="submission" date="2021-02" db="EMBL/GenBank/DDBJ databases">
        <authorList>
            <person name="Kimball J.A."/>
            <person name="Haas M.W."/>
            <person name="Macchietto M."/>
            <person name="Kono T."/>
            <person name="Duquette J."/>
            <person name="Shao M."/>
        </authorList>
    </citation>
    <scope>NUCLEOTIDE SEQUENCE</scope>
    <source>
        <tissue evidence="1">Fresh leaf tissue</tissue>
    </source>
</reference>
<dbReference type="Proteomes" id="UP000729402">
    <property type="component" value="Unassembled WGS sequence"/>
</dbReference>
<dbReference type="EMBL" id="JAAALK010000287">
    <property type="protein sequence ID" value="KAG8059763.1"/>
    <property type="molecule type" value="Genomic_DNA"/>
</dbReference>
<proteinExistence type="predicted"/>
<protein>
    <submittedName>
        <fullName evidence="1">Uncharacterized protein</fullName>
    </submittedName>
</protein>
<keyword evidence="2" id="KW-1185">Reference proteome</keyword>
<reference evidence="1" key="1">
    <citation type="journal article" date="2021" name="bioRxiv">
        <title>Whole Genome Assembly and Annotation of Northern Wild Rice, Zizania palustris L., Supports a Whole Genome Duplication in the Zizania Genus.</title>
        <authorList>
            <person name="Haas M."/>
            <person name="Kono T."/>
            <person name="Macchietto M."/>
            <person name="Millas R."/>
            <person name="McGilp L."/>
            <person name="Shao M."/>
            <person name="Duquette J."/>
            <person name="Hirsch C.N."/>
            <person name="Kimball J."/>
        </authorList>
    </citation>
    <scope>NUCLEOTIDE SEQUENCE</scope>
    <source>
        <tissue evidence="1">Fresh leaf tissue</tissue>
    </source>
</reference>
<evidence type="ECO:0000313" key="1">
    <source>
        <dbReference type="EMBL" id="KAG8059763.1"/>
    </source>
</evidence>
<dbReference type="AlphaFoldDB" id="A0A8J5VTM8"/>
<name>A0A8J5VTM8_ZIZPA</name>